<protein>
    <submittedName>
        <fullName evidence="2">Uncharacterized protein</fullName>
    </submittedName>
</protein>
<dbReference type="EMBL" id="LUUB01000070">
    <property type="protein sequence ID" value="OAF07197.1"/>
    <property type="molecule type" value="Genomic_DNA"/>
</dbReference>
<proteinExistence type="predicted"/>
<evidence type="ECO:0000313" key="2">
    <source>
        <dbReference type="EMBL" id="OAF07197.1"/>
    </source>
</evidence>
<organism evidence="2 3">
    <name type="scientific">Bradyrhizobium centrolobii</name>
    <dbReference type="NCBI Taxonomy" id="1505087"/>
    <lineage>
        <taxon>Bacteria</taxon>
        <taxon>Pseudomonadati</taxon>
        <taxon>Pseudomonadota</taxon>
        <taxon>Alphaproteobacteria</taxon>
        <taxon>Hyphomicrobiales</taxon>
        <taxon>Nitrobacteraceae</taxon>
        <taxon>Bradyrhizobium</taxon>
    </lineage>
</organism>
<comment type="caution">
    <text evidence="2">The sequence shown here is derived from an EMBL/GenBank/DDBJ whole genome shotgun (WGS) entry which is preliminary data.</text>
</comment>
<accession>A0A176YJP1</accession>
<keyword evidence="3" id="KW-1185">Reference proteome</keyword>
<reference evidence="2 3" key="1">
    <citation type="submission" date="2016-03" db="EMBL/GenBank/DDBJ databases">
        <title>Draft Genome Sequence of the Strain BR 10245 (Bradyrhizobium sp.) isolated from nodules of Centrolobium paraense.</title>
        <authorList>
            <person name="Simoes-Araujo J.L.Sr."/>
            <person name="Barauna A.C."/>
            <person name="Silva K."/>
            <person name="Zilli J.E."/>
        </authorList>
    </citation>
    <scope>NUCLEOTIDE SEQUENCE [LARGE SCALE GENOMIC DNA]</scope>
    <source>
        <strain evidence="2 3">BR 10245</strain>
    </source>
</reference>
<feature type="compositionally biased region" description="Polar residues" evidence="1">
    <location>
        <begin position="74"/>
        <end position="83"/>
    </location>
</feature>
<dbReference type="AlphaFoldDB" id="A0A176YJP1"/>
<evidence type="ECO:0000313" key="3">
    <source>
        <dbReference type="Proteomes" id="UP000076959"/>
    </source>
</evidence>
<sequence length="96" mass="10253">MERRGAYRIHQELVQLADSRFAGSCLDQVVISQTENEAFIRSDAAKRGISPNVAMAAAKSEGFDEFTGDNSASFGHSSCTSLPATAAEPWGTQSGR</sequence>
<dbReference type="Proteomes" id="UP000076959">
    <property type="component" value="Unassembled WGS sequence"/>
</dbReference>
<gene>
    <name evidence="2" type="ORF">AYJ54_17880</name>
</gene>
<name>A0A176YJP1_9BRAD</name>
<feature type="region of interest" description="Disordered" evidence="1">
    <location>
        <begin position="74"/>
        <end position="96"/>
    </location>
</feature>
<evidence type="ECO:0000256" key="1">
    <source>
        <dbReference type="SAM" id="MobiDB-lite"/>
    </source>
</evidence>